<protein>
    <submittedName>
        <fullName evidence="1">Uncharacterized protein</fullName>
    </submittedName>
</protein>
<reference evidence="1 2" key="1">
    <citation type="journal article" date="2023" name="Plants (Basel)">
        <title>Bridging the Gap: Combining Genomics and Transcriptomics Approaches to Understand Stylosanthes scabra, an Orphan Legume from the Brazilian Caatinga.</title>
        <authorList>
            <person name="Ferreira-Neto J.R.C."/>
            <person name="da Silva M.D."/>
            <person name="Binneck E."/>
            <person name="de Melo N.F."/>
            <person name="da Silva R.H."/>
            <person name="de Melo A.L.T.M."/>
            <person name="Pandolfi V."/>
            <person name="Bustamante F.O."/>
            <person name="Brasileiro-Vidal A.C."/>
            <person name="Benko-Iseppon A.M."/>
        </authorList>
    </citation>
    <scope>NUCLEOTIDE SEQUENCE [LARGE SCALE GENOMIC DNA]</scope>
    <source>
        <tissue evidence="1">Leaves</tissue>
    </source>
</reference>
<evidence type="ECO:0000313" key="1">
    <source>
        <dbReference type="EMBL" id="MED6184235.1"/>
    </source>
</evidence>
<comment type="caution">
    <text evidence="1">The sequence shown here is derived from an EMBL/GenBank/DDBJ whole genome shotgun (WGS) entry which is preliminary data.</text>
</comment>
<name>A0ABU6WI49_9FABA</name>
<organism evidence="1 2">
    <name type="scientific">Stylosanthes scabra</name>
    <dbReference type="NCBI Taxonomy" id="79078"/>
    <lineage>
        <taxon>Eukaryota</taxon>
        <taxon>Viridiplantae</taxon>
        <taxon>Streptophyta</taxon>
        <taxon>Embryophyta</taxon>
        <taxon>Tracheophyta</taxon>
        <taxon>Spermatophyta</taxon>
        <taxon>Magnoliopsida</taxon>
        <taxon>eudicotyledons</taxon>
        <taxon>Gunneridae</taxon>
        <taxon>Pentapetalae</taxon>
        <taxon>rosids</taxon>
        <taxon>fabids</taxon>
        <taxon>Fabales</taxon>
        <taxon>Fabaceae</taxon>
        <taxon>Papilionoideae</taxon>
        <taxon>50 kb inversion clade</taxon>
        <taxon>dalbergioids sensu lato</taxon>
        <taxon>Dalbergieae</taxon>
        <taxon>Pterocarpus clade</taxon>
        <taxon>Stylosanthes</taxon>
    </lineage>
</organism>
<gene>
    <name evidence="1" type="ORF">PIB30_045480</name>
</gene>
<keyword evidence="2" id="KW-1185">Reference proteome</keyword>
<sequence length="101" mass="11384">MGHHPLLVNLEGNEVSSVNRPYRFEKFCLKHPDFDSLIRQNWQAGDNFFTNSENLKRSIDIWNKDEHETRKFGDRSASSGTGDLGAGGESLVLEIQGCVDC</sequence>
<dbReference type="Proteomes" id="UP001341840">
    <property type="component" value="Unassembled WGS sequence"/>
</dbReference>
<proteinExistence type="predicted"/>
<accession>A0ABU6WI49</accession>
<dbReference type="EMBL" id="JASCZI010181520">
    <property type="protein sequence ID" value="MED6184235.1"/>
    <property type="molecule type" value="Genomic_DNA"/>
</dbReference>
<evidence type="ECO:0000313" key="2">
    <source>
        <dbReference type="Proteomes" id="UP001341840"/>
    </source>
</evidence>